<accession>A0ABQ9GC80</accession>
<protein>
    <submittedName>
        <fullName evidence="1">Uncharacterized protein</fullName>
    </submittedName>
</protein>
<proteinExistence type="predicted"/>
<gene>
    <name evidence="1" type="ORF">PR048_029033</name>
</gene>
<comment type="caution">
    <text evidence="1">The sequence shown here is derived from an EMBL/GenBank/DDBJ whole genome shotgun (WGS) entry which is preliminary data.</text>
</comment>
<reference evidence="1 2" key="1">
    <citation type="submission" date="2023-02" db="EMBL/GenBank/DDBJ databases">
        <title>LHISI_Scaffold_Assembly.</title>
        <authorList>
            <person name="Stuart O.P."/>
            <person name="Cleave R."/>
            <person name="Magrath M.J.L."/>
            <person name="Mikheyev A.S."/>
        </authorList>
    </citation>
    <scope>NUCLEOTIDE SEQUENCE [LARGE SCALE GENOMIC DNA]</scope>
    <source>
        <strain evidence="1">Daus_M_001</strain>
        <tissue evidence="1">Leg muscle</tissue>
    </source>
</reference>
<dbReference type="Proteomes" id="UP001159363">
    <property type="component" value="Chromosome 12"/>
</dbReference>
<organism evidence="1 2">
    <name type="scientific">Dryococelus australis</name>
    <dbReference type="NCBI Taxonomy" id="614101"/>
    <lineage>
        <taxon>Eukaryota</taxon>
        <taxon>Metazoa</taxon>
        <taxon>Ecdysozoa</taxon>
        <taxon>Arthropoda</taxon>
        <taxon>Hexapoda</taxon>
        <taxon>Insecta</taxon>
        <taxon>Pterygota</taxon>
        <taxon>Neoptera</taxon>
        <taxon>Polyneoptera</taxon>
        <taxon>Phasmatodea</taxon>
        <taxon>Verophasmatodea</taxon>
        <taxon>Anareolatae</taxon>
        <taxon>Phasmatidae</taxon>
        <taxon>Eurycanthinae</taxon>
        <taxon>Dryococelus</taxon>
    </lineage>
</organism>
<evidence type="ECO:0000313" key="1">
    <source>
        <dbReference type="EMBL" id="KAJ8870022.1"/>
    </source>
</evidence>
<name>A0ABQ9GC80_9NEOP</name>
<sequence>MKDRDLTEHSVLAGPRWCSAETSGLVVRLPASRLGEPVSIPGVVAPEFSRVGIVLGDAAGFASIPGDPPFPPPLHPSAARSHVSTMEDVLHLEYIYVWYCARQRVDNRLIKGTLHRNRTQPVADGAVGFHRGLKYACVRSFLGMCVPMLSGGPRTISRVVFTPAGLLIVRNPPSLPSFLLPERGQAVCYHEMQWLFTKECLHSVPVLSIRACRFRPWVSTALEISLKECSGHYYCPSFSQPGVVTACCTTKLSSLSVVYWIRPHAFSTGVSNLLFTLRLTQTRGVGRTVHVASNASKCPTCLWEADNVISFKLIQLGKGLSNAPSGHISCSVNLALRLTLLLRPYAWHIREKTALSAKRTLVESSYDVNVWDPSLYSRYSFMAIDSFFKNLYAWDDKDDNATRIKCPVASTRKATNWRICVIAVLCAHMGLLNASHKRTAYKLHFKTSLSSDRCSGYVRIHPICIDELGCADFGVRSVGEFSGTSYDAVFADECFLHRRKMA</sequence>
<dbReference type="EMBL" id="JARBHB010000013">
    <property type="protein sequence ID" value="KAJ8870022.1"/>
    <property type="molecule type" value="Genomic_DNA"/>
</dbReference>
<evidence type="ECO:0000313" key="2">
    <source>
        <dbReference type="Proteomes" id="UP001159363"/>
    </source>
</evidence>
<keyword evidence="2" id="KW-1185">Reference proteome</keyword>